<sequence length="358" mass="39552">MKECVNCGSAVDEAAWFALDHQVATVTGAPVSATVREGLIELFQSRIDDKNDTEAGLCERCFNLLSVAVSMKRTSSDALEQFISTSSNVHVKNLNAPLLYDHLNTEINTKLVLQEGVDWYSVIADIPKNNVICYGSTVAIEYINSIQDQINQFFSFCSDKAATSTESEIKETTSLSLDMSGSFPSKKDIQETSLDNESVTSSKSSVENSIVNNAGNQSQCQLGQETDENVEKSQESEKEDKVDKFDNTETKTGSNYIAGEKDADPVLPMTEDADSVPPMPEAQDEQNINHVTLDTDSKHKQAQDQDGFDMDAECFLEIHVDENDQENFLRNDDGKLNLKNKKRNMLPDQLSDVSSGEL</sequence>
<comment type="caution">
    <text evidence="2">The sequence shown here is derived from an EMBL/GenBank/DDBJ whole genome shotgun (WGS) entry which is preliminary data.</text>
</comment>
<proteinExistence type="predicted"/>
<evidence type="ECO:0000256" key="1">
    <source>
        <dbReference type="SAM" id="MobiDB-lite"/>
    </source>
</evidence>
<organism evidence="2 3">
    <name type="scientific">Mytilus galloprovincialis</name>
    <name type="common">Mediterranean mussel</name>
    <dbReference type="NCBI Taxonomy" id="29158"/>
    <lineage>
        <taxon>Eukaryota</taxon>
        <taxon>Metazoa</taxon>
        <taxon>Spiralia</taxon>
        <taxon>Lophotrochozoa</taxon>
        <taxon>Mollusca</taxon>
        <taxon>Bivalvia</taxon>
        <taxon>Autobranchia</taxon>
        <taxon>Pteriomorphia</taxon>
        <taxon>Mytilida</taxon>
        <taxon>Mytiloidea</taxon>
        <taxon>Mytilidae</taxon>
        <taxon>Mytilinae</taxon>
        <taxon>Mytilus</taxon>
    </lineage>
</organism>
<keyword evidence="3" id="KW-1185">Reference proteome</keyword>
<dbReference type="OrthoDB" id="10374527at2759"/>
<feature type="compositionally biased region" description="Polar residues" evidence="1">
    <location>
        <begin position="214"/>
        <end position="224"/>
    </location>
</feature>
<feature type="region of interest" description="Disordered" evidence="1">
    <location>
        <begin position="338"/>
        <end position="358"/>
    </location>
</feature>
<protein>
    <submittedName>
        <fullName evidence="2">Uncharacterized protein</fullName>
    </submittedName>
</protein>
<gene>
    <name evidence="2" type="ORF">MGAL_10B055901</name>
</gene>
<dbReference type="EMBL" id="UYJE01000677">
    <property type="protein sequence ID" value="VDH95166.1"/>
    <property type="molecule type" value="Genomic_DNA"/>
</dbReference>
<feature type="region of interest" description="Disordered" evidence="1">
    <location>
        <begin position="172"/>
        <end position="306"/>
    </location>
</feature>
<reference evidence="2" key="1">
    <citation type="submission" date="2018-11" db="EMBL/GenBank/DDBJ databases">
        <authorList>
            <person name="Alioto T."/>
            <person name="Alioto T."/>
        </authorList>
    </citation>
    <scope>NUCLEOTIDE SEQUENCE</scope>
</reference>
<dbReference type="Proteomes" id="UP000596742">
    <property type="component" value="Unassembled WGS sequence"/>
</dbReference>
<evidence type="ECO:0000313" key="2">
    <source>
        <dbReference type="EMBL" id="VDH95166.1"/>
    </source>
</evidence>
<feature type="non-terminal residue" evidence="2">
    <location>
        <position position="1"/>
    </location>
</feature>
<feature type="compositionally biased region" description="Basic and acidic residues" evidence="1">
    <location>
        <begin position="229"/>
        <end position="249"/>
    </location>
</feature>
<evidence type="ECO:0000313" key="3">
    <source>
        <dbReference type="Proteomes" id="UP000596742"/>
    </source>
</evidence>
<name>A0A8B6BUT2_MYTGA</name>
<accession>A0A8B6BUT2</accession>
<dbReference type="AlphaFoldDB" id="A0A8B6BUT2"/>
<feature type="compositionally biased region" description="Low complexity" evidence="1">
    <location>
        <begin position="196"/>
        <end position="213"/>
    </location>
</feature>
<feature type="compositionally biased region" description="Basic and acidic residues" evidence="1">
    <location>
        <begin position="293"/>
        <end position="303"/>
    </location>
</feature>